<dbReference type="AlphaFoldDB" id="A0A8C3H900"/>
<feature type="domain" description="PDZ" evidence="3">
    <location>
        <begin position="45"/>
        <end position="96"/>
    </location>
</feature>
<keyword evidence="5" id="KW-1185">Reference proteome</keyword>
<reference evidence="4" key="1">
    <citation type="journal article" date="2015" name="Genome Biol. Evol.">
        <title>Physical Mapping and Refinement of the Painted Turtle Genome (Chrysemys picta) Inform Amniote Genome Evolution and Challenge Turtle-Bird Chromosomal Conservation.</title>
        <authorList>
            <person name="Badenhorst D."/>
            <person name="Hillier L.W."/>
            <person name="Literman R."/>
            <person name="Montiel E.E."/>
            <person name="Radhakrishnan S."/>
            <person name="Shen Y."/>
            <person name="Minx P."/>
            <person name="Janes D.E."/>
            <person name="Warren W.C."/>
            <person name="Edwards S.V."/>
            <person name="Valenzuela N."/>
        </authorList>
    </citation>
    <scope>NUCLEOTIDE SEQUENCE [LARGE SCALE GENOMIC DNA]</scope>
</reference>
<evidence type="ECO:0000256" key="2">
    <source>
        <dbReference type="ARBA" id="ARBA00038110"/>
    </source>
</evidence>
<name>A0A8C3H900_CHRPI</name>
<dbReference type="GO" id="GO:0072659">
    <property type="term" value="P:protein localization to plasma membrane"/>
    <property type="evidence" value="ECO:0007669"/>
    <property type="project" value="TreeGrafter"/>
</dbReference>
<dbReference type="SMART" id="SM00228">
    <property type="entry name" value="PDZ"/>
    <property type="match status" value="1"/>
</dbReference>
<evidence type="ECO:0000313" key="5">
    <source>
        <dbReference type="Proteomes" id="UP000694380"/>
    </source>
</evidence>
<dbReference type="GO" id="GO:0043495">
    <property type="term" value="F:protein-membrane adaptor activity"/>
    <property type="evidence" value="ECO:0007669"/>
    <property type="project" value="TreeGrafter"/>
</dbReference>
<dbReference type="SUPFAM" id="SSF50156">
    <property type="entry name" value="PDZ domain-like"/>
    <property type="match status" value="1"/>
</dbReference>
<protein>
    <submittedName>
        <fullName evidence="4">PDZ domain containing 1</fullName>
    </submittedName>
</protein>
<dbReference type="GeneTree" id="ENSGT00950000182849"/>
<dbReference type="Gene3D" id="2.30.42.10">
    <property type="match status" value="1"/>
</dbReference>
<reference evidence="4" key="3">
    <citation type="submission" date="2025-09" db="UniProtKB">
        <authorList>
            <consortium name="Ensembl"/>
        </authorList>
    </citation>
    <scope>IDENTIFICATION</scope>
</reference>
<dbReference type="InterPro" id="IPR051067">
    <property type="entry name" value="NHER"/>
</dbReference>
<gene>
    <name evidence="4" type="primary">PDZK1</name>
</gene>
<dbReference type="Proteomes" id="UP000694380">
    <property type="component" value="Chromosome 1"/>
</dbReference>
<dbReference type="PANTHER" id="PTHR14191">
    <property type="entry name" value="PDZ DOMAIN CONTAINING PROTEIN"/>
    <property type="match status" value="1"/>
</dbReference>
<dbReference type="PANTHER" id="PTHR14191:SF6">
    <property type="entry name" value="NA(+)_H(+) EXCHANGE REGULATORY COFACTOR NHE-RF3-RELATED"/>
    <property type="match status" value="1"/>
</dbReference>
<dbReference type="InterPro" id="IPR036034">
    <property type="entry name" value="PDZ_sf"/>
</dbReference>
<dbReference type="GO" id="GO:0005102">
    <property type="term" value="F:signaling receptor binding"/>
    <property type="evidence" value="ECO:0007669"/>
    <property type="project" value="TreeGrafter"/>
</dbReference>
<evidence type="ECO:0000313" key="4">
    <source>
        <dbReference type="Ensembl" id="ENSCPBP00000008914.1"/>
    </source>
</evidence>
<comment type="similarity">
    <text evidence="2">Belongs to the NHER family.</text>
</comment>
<dbReference type="InterPro" id="IPR001478">
    <property type="entry name" value="PDZ"/>
</dbReference>
<reference evidence="4" key="2">
    <citation type="submission" date="2025-08" db="UniProtKB">
        <authorList>
            <consortium name="Ensembl"/>
        </authorList>
    </citation>
    <scope>IDENTIFICATION</scope>
</reference>
<dbReference type="GO" id="GO:0016324">
    <property type="term" value="C:apical plasma membrane"/>
    <property type="evidence" value="ECO:0007669"/>
    <property type="project" value="TreeGrafter"/>
</dbReference>
<keyword evidence="1" id="KW-0677">Repeat</keyword>
<proteinExistence type="inferred from homology"/>
<dbReference type="Pfam" id="PF00595">
    <property type="entry name" value="PDZ"/>
    <property type="match status" value="1"/>
</dbReference>
<evidence type="ECO:0000259" key="3">
    <source>
        <dbReference type="PROSITE" id="PS50106"/>
    </source>
</evidence>
<dbReference type="Ensembl" id="ENSCPBT00000010693.1">
    <property type="protein sequence ID" value="ENSCPBP00000008914.1"/>
    <property type="gene ID" value="ENSCPBG00000006302.1"/>
</dbReference>
<evidence type="ECO:0000256" key="1">
    <source>
        <dbReference type="ARBA" id="ARBA00022737"/>
    </source>
</evidence>
<organism evidence="4 5">
    <name type="scientific">Chrysemys picta bellii</name>
    <name type="common">Western painted turtle</name>
    <name type="synonym">Emys bellii</name>
    <dbReference type="NCBI Taxonomy" id="8478"/>
    <lineage>
        <taxon>Eukaryota</taxon>
        <taxon>Metazoa</taxon>
        <taxon>Chordata</taxon>
        <taxon>Craniata</taxon>
        <taxon>Vertebrata</taxon>
        <taxon>Euteleostomi</taxon>
        <taxon>Archelosauria</taxon>
        <taxon>Testudinata</taxon>
        <taxon>Testudines</taxon>
        <taxon>Cryptodira</taxon>
        <taxon>Durocryptodira</taxon>
        <taxon>Testudinoidea</taxon>
        <taxon>Emydidae</taxon>
        <taxon>Chrysemys</taxon>
    </lineage>
</organism>
<dbReference type="PROSITE" id="PS50106">
    <property type="entry name" value="PDZ"/>
    <property type="match status" value="1"/>
</dbReference>
<accession>A0A8C3H900</accession>
<sequence>MKNTIRAKGPLVGLAALPKGPINPLLSLQTQHKWDKREFNPYPRECIVTKQEGESYGFYLRIEKNKLGHLIRNVEEGSPADRAGLKDGDRILRVNGLFVDKEDTNNQPSHHNWCLEGSLSREANNSLDHR</sequence>
<dbReference type="CDD" id="cd06768">
    <property type="entry name" value="PDZ_NHERF-like"/>
    <property type="match status" value="1"/>
</dbReference>